<dbReference type="Gene3D" id="3.30.1380.10">
    <property type="match status" value="1"/>
</dbReference>
<evidence type="ECO:0000256" key="3">
    <source>
        <dbReference type="ARBA" id="ARBA00022670"/>
    </source>
</evidence>
<dbReference type="InterPro" id="IPR009045">
    <property type="entry name" value="Zn_M74/Hedgehog-like"/>
</dbReference>
<sequence length="239" mass="26042">MCGACDSEHQHITHHHHTDIQTPSHSADGLTVSARTFSRRGILAGLAGLGALGATPASAAWTTTVLRSGESTVPRAKPALPDAPRIVRGTGEKRIALRHLHTGESVNTVYWAEGQYIDEGLDAVSHLMRDFRTDEAVPMAPELVDLLHDLRKLLDTREAYAVLGGYRSPQTNSMLRSKSRKVAKNSLHMRGLASDLRLPGRSTAMVRKAALAMERGGVGFYPRSDFVHLDVGPVRTWRG</sequence>
<dbReference type="RefSeq" id="WP_269331870.1">
    <property type="nucleotide sequence ID" value="NZ_JAMZFT010000001.1"/>
</dbReference>
<evidence type="ECO:0000256" key="2">
    <source>
        <dbReference type="ARBA" id="ARBA00004776"/>
    </source>
</evidence>
<dbReference type="AlphaFoldDB" id="A0A9J6PIN9"/>
<reference evidence="12" key="1">
    <citation type="submission" date="2022-06" db="EMBL/GenBank/DDBJ databases">
        <title>Isolation and Genomics of Futiania mangrovii gen. nov., sp. nov., a Rare and Metabolically-versatile member in the Class Alphaproteobacteria.</title>
        <authorList>
            <person name="Liu L."/>
            <person name="Huang W.-C."/>
            <person name="Pan J."/>
            <person name="Li J."/>
            <person name="Huang Y."/>
            <person name="Du H."/>
            <person name="Liu Y."/>
            <person name="Li M."/>
        </authorList>
    </citation>
    <scope>NUCLEOTIDE SEQUENCE</scope>
    <source>
        <strain evidence="12">FT118</strain>
    </source>
</reference>
<keyword evidence="8" id="KW-0482">Metalloprotease</keyword>
<evidence type="ECO:0000256" key="7">
    <source>
        <dbReference type="ARBA" id="ARBA00022833"/>
    </source>
</evidence>
<gene>
    <name evidence="12" type="ORF">NJQ99_05945</name>
</gene>
<keyword evidence="7" id="KW-0862">Zinc</keyword>
<dbReference type="GO" id="GO:0008237">
    <property type="term" value="F:metallopeptidase activity"/>
    <property type="evidence" value="ECO:0007669"/>
    <property type="project" value="UniProtKB-KW"/>
</dbReference>
<keyword evidence="13" id="KW-1185">Reference proteome</keyword>
<accession>A0A9J6PIN9</accession>
<dbReference type="PANTHER" id="PTHR37425:SF1">
    <property type="entry name" value="OUTER MEMBRANE PROTEIN"/>
    <property type="match status" value="1"/>
</dbReference>
<evidence type="ECO:0000313" key="12">
    <source>
        <dbReference type="EMBL" id="MCP1335946.1"/>
    </source>
</evidence>
<dbReference type="GO" id="GO:0046872">
    <property type="term" value="F:metal ion binding"/>
    <property type="evidence" value="ECO:0007669"/>
    <property type="project" value="UniProtKB-KW"/>
</dbReference>
<keyword evidence="9" id="KW-0961">Cell wall biogenesis/degradation</keyword>
<comment type="similarity">
    <text evidence="10">Belongs to the peptidase M15 family.</text>
</comment>
<evidence type="ECO:0000256" key="9">
    <source>
        <dbReference type="ARBA" id="ARBA00023316"/>
    </source>
</evidence>
<dbReference type="Proteomes" id="UP001055804">
    <property type="component" value="Unassembled WGS sequence"/>
</dbReference>
<comment type="cofactor">
    <cofactor evidence="1">
        <name>Zn(2+)</name>
        <dbReference type="ChEBI" id="CHEBI:29105"/>
    </cofactor>
</comment>
<dbReference type="CDD" id="cd14844">
    <property type="entry name" value="Zn-DD-carboxypeptidase_like"/>
    <property type="match status" value="1"/>
</dbReference>
<dbReference type="Pfam" id="PF05951">
    <property type="entry name" value="Peptidase_M15_2"/>
    <property type="match status" value="1"/>
</dbReference>
<keyword evidence="6" id="KW-0378">Hydrolase</keyword>
<name>A0A9J6PIN9_9PROT</name>
<evidence type="ECO:0000256" key="6">
    <source>
        <dbReference type="ARBA" id="ARBA00022801"/>
    </source>
</evidence>
<proteinExistence type="inferred from homology"/>
<evidence type="ECO:0000256" key="11">
    <source>
        <dbReference type="ARBA" id="ARBA00093666"/>
    </source>
</evidence>
<evidence type="ECO:0000256" key="5">
    <source>
        <dbReference type="ARBA" id="ARBA00022729"/>
    </source>
</evidence>
<evidence type="ECO:0000256" key="10">
    <source>
        <dbReference type="ARBA" id="ARBA00093448"/>
    </source>
</evidence>
<dbReference type="SUPFAM" id="SSF55166">
    <property type="entry name" value="Hedgehog/DD-peptidase"/>
    <property type="match status" value="1"/>
</dbReference>
<organism evidence="12 13">
    <name type="scientific">Futiania mangrovi</name>
    <dbReference type="NCBI Taxonomy" id="2959716"/>
    <lineage>
        <taxon>Bacteria</taxon>
        <taxon>Pseudomonadati</taxon>
        <taxon>Pseudomonadota</taxon>
        <taxon>Alphaproteobacteria</taxon>
        <taxon>Futianiales</taxon>
        <taxon>Futianiaceae</taxon>
        <taxon>Futiania</taxon>
    </lineage>
</organism>
<dbReference type="GO" id="GO:0006508">
    <property type="term" value="P:proteolysis"/>
    <property type="evidence" value="ECO:0007669"/>
    <property type="project" value="UniProtKB-KW"/>
</dbReference>
<evidence type="ECO:0000256" key="4">
    <source>
        <dbReference type="ARBA" id="ARBA00022723"/>
    </source>
</evidence>
<comment type="pathway">
    <text evidence="2">Cell wall biogenesis; cell wall polysaccharide biosynthesis.</text>
</comment>
<evidence type="ECO:0000256" key="1">
    <source>
        <dbReference type="ARBA" id="ARBA00001947"/>
    </source>
</evidence>
<keyword evidence="3" id="KW-0645">Protease</keyword>
<evidence type="ECO:0000313" key="13">
    <source>
        <dbReference type="Proteomes" id="UP001055804"/>
    </source>
</evidence>
<dbReference type="InterPro" id="IPR010275">
    <property type="entry name" value="MepK"/>
</dbReference>
<dbReference type="PANTHER" id="PTHR37425">
    <property type="match status" value="1"/>
</dbReference>
<evidence type="ECO:0000256" key="8">
    <source>
        <dbReference type="ARBA" id="ARBA00023049"/>
    </source>
</evidence>
<dbReference type="GO" id="GO:0071555">
    <property type="term" value="P:cell wall organization"/>
    <property type="evidence" value="ECO:0007669"/>
    <property type="project" value="UniProtKB-KW"/>
</dbReference>
<protein>
    <recommendedName>
        <fullName evidence="11">Murein endopeptidase K</fullName>
    </recommendedName>
</protein>
<comment type="caution">
    <text evidence="12">The sequence shown here is derived from an EMBL/GenBank/DDBJ whole genome shotgun (WGS) entry which is preliminary data.</text>
</comment>
<keyword evidence="4" id="KW-0479">Metal-binding</keyword>
<keyword evidence="5" id="KW-0732">Signal</keyword>
<dbReference type="EMBL" id="JAMZFT010000001">
    <property type="protein sequence ID" value="MCP1335946.1"/>
    <property type="molecule type" value="Genomic_DNA"/>
</dbReference>